<dbReference type="GeneID" id="113467340"/>
<reference evidence="2" key="1">
    <citation type="submission" date="2025-08" db="UniProtKB">
        <authorList>
            <consortium name="RefSeq"/>
        </authorList>
    </citation>
    <scope>IDENTIFICATION</scope>
</reference>
<dbReference type="PaxDb" id="121845-A0A3Q0IXW9"/>
<dbReference type="Proteomes" id="UP000079169">
    <property type="component" value="Unplaced"/>
</dbReference>
<accession>A0A3Q0IXW9</accession>
<dbReference type="AlphaFoldDB" id="A0A3Q0IXW9"/>
<dbReference type="RefSeq" id="XP_026679260.1">
    <property type="nucleotide sequence ID" value="XM_026823459.1"/>
</dbReference>
<gene>
    <name evidence="2" type="primary">LOC113467340</name>
</gene>
<sequence>MVLGCRDGVHTVTVSPRSRFPTTHQILTRPDVSCVTDLSISPQSLHMATVSVLSPSVHIWDLADLRVIHLIKLFSAPNYSVRWSPSGLHLAVAVKVSTTNYLDTEKSIKIVYKNLET</sequence>
<dbReference type="InterPro" id="IPR015943">
    <property type="entry name" value="WD40/YVTN_repeat-like_dom_sf"/>
</dbReference>
<proteinExistence type="predicted"/>
<dbReference type="SUPFAM" id="SSF50978">
    <property type="entry name" value="WD40 repeat-like"/>
    <property type="match status" value="1"/>
</dbReference>
<keyword evidence="1" id="KW-1185">Reference proteome</keyword>
<evidence type="ECO:0000313" key="2">
    <source>
        <dbReference type="RefSeq" id="XP_026679260.1"/>
    </source>
</evidence>
<dbReference type="InterPro" id="IPR036322">
    <property type="entry name" value="WD40_repeat_dom_sf"/>
</dbReference>
<protein>
    <submittedName>
        <fullName evidence="2">Uncharacterized protein LOC113467340</fullName>
    </submittedName>
</protein>
<evidence type="ECO:0000313" key="1">
    <source>
        <dbReference type="Proteomes" id="UP000079169"/>
    </source>
</evidence>
<dbReference type="Gene3D" id="2.130.10.10">
    <property type="entry name" value="YVTN repeat-like/Quinoprotein amine dehydrogenase"/>
    <property type="match status" value="1"/>
</dbReference>
<organism evidence="1 2">
    <name type="scientific">Diaphorina citri</name>
    <name type="common">Asian citrus psyllid</name>
    <dbReference type="NCBI Taxonomy" id="121845"/>
    <lineage>
        <taxon>Eukaryota</taxon>
        <taxon>Metazoa</taxon>
        <taxon>Ecdysozoa</taxon>
        <taxon>Arthropoda</taxon>
        <taxon>Hexapoda</taxon>
        <taxon>Insecta</taxon>
        <taxon>Pterygota</taxon>
        <taxon>Neoptera</taxon>
        <taxon>Paraneoptera</taxon>
        <taxon>Hemiptera</taxon>
        <taxon>Sternorrhyncha</taxon>
        <taxon>Psylloidea</taxon>
        <taxon>Psyllidae</taxon>
        <taxon>Diaphorininae</taxon>
        <taxon>Diaphorina</taxon>
    </lineage>
</organism>
<dbReference type="KEGG" id="dci:113467340"/>
<name>A0A3Q0IXW9_DIACI</name>